<reference evidence="1" key="2">
    <citation type="journal article" date="2002" name="Mol. Biochem. Parasitol.">
        <title>The architecture of variant surface glycoprotein gene expression sites in Trypanosoma brucei.</title>
        <authorList>
            <person name="Berriman M."/>
            <person name="Hall N."/>
            <person name="Sheader K."/>
            <person name="Bringaud F."/>
            <person name="Tiwari B."/>
            <person name="Isobe T."/>
            <person name="Bowman S."/>
            <person name="Corton C."/>
            <person name="Clark L."/>
            <person name="Cross G.A.M."/>
            <person name="Hoek M."/>
            <person name="Zanders T."/>
            <person name="Berberof M."/>
            <person name="Borst P."/>
            <person name="Rudenko G."/>
        </authorList>
    </citation>
    <scope>NUCLEOTIDE SEQUENCE</scope>
    <source>
        <strain evidence="1">427</strain>
    </source>
</reference>
<sequence>MKTKRYNVFLRPSITLFLSSSVPLKITMWLNPSYALADKILLLLFLSRLHFHFPSLTSDNYVNYHALSLQQLRKLITGGQTTHLKSRNGALQVVIINQTRYKNEPAPPNGWFPPL</sequence>
<evidence type="ECO:0000313" key="1">
    <source>
        <dbReference type="EMBL" id="CAD21763.1"/>
    </source>
</evidence>
<dbReference type="VEuPathDB" id="TriTrypDB:Tb1125.Tb09.v4.0066"/>
<dbReference type="VEuPathDB" id="TriTrypDB:Tb427_000711700"/>
<name>Q8WPQ4_9TRYP</name>
<reference evidence="1" key="1">
    <citation type="journal article" date="1998" name="Mol. Biochem. Parasitol.">
        <title>Selection for activation of a new variant surface glycoprotein gene expression site in Trypanosoma brucei can result in deletion of the old one.</title>
        <authorList>
            <person name="Rudenko G."/>
            <person name="Chaves I."/>
            <person name="Dirks-Mulder A."/>
            <person name="Borst P."/>
        </authorList>
    </citation>
    <scope>NUCLEOTIDE SEQUENCE</scope>
    <source>
        <strain evidence="1">427</strain>
    </source>
</reference>
<proteinExistence type="predicted"/>
<dbReference type="EMBL" id="AL671256">
    <property type="protein sequence ID" value="CAD21763.1"/>
    <property type="molecule type" value="Genomic_DNA"/>
</dbReference>
<protein>
    <submittedName>
        <fullName evidence="1">Uncharacterized protein N19B2.080</fullName>
    </submittedName>
</protein>
<dbReference type="AlphaFoldDB" id="Q8WPQ4"/>
<gene>
    <name evidence="1" type="primary">N19B2.080</name>
</gene>
<dbReference type="VEuPathDB" id="TriTrypDB:Tb09.v4.0066"/>
<organism evidence="1">
    <name type="scientific">Trypanosoma brucei</name>
    <dbReference type="NCBI Taxonomy" id="5691"/>
    <lineage>
        <taxon>Eukaryota</taxon>
        <taxon>Discoba</taxon>
        <taxon>Euglenozoa</taxon>
        <taxon>Kinetoplastea</taxon>
        <taxon>Metakinetoplastina</taxon>
        <taxon>Trypanosomatida</taxon>
        <taxon>Trypanosomatidae</taxon>
        <taxon>Trypanosoma</taxon>
    </lineage>
</organism>
<reference evidence="1" key="3">
    <citation type="submission" date="2002-01" db="EMBL/GenBank/DDBJ databases">
        <title>Construction and Characterization of Three Bacterial Artificial Chromosome Libraries for Trypanosoma brucei.</title>
        <authorList>
            <person name="Zeng C."/>
            <person name="Zhao B."/>
            <person name="Hierl M."/>
            <person name="Catanese J."/>
            <person name="Gerrard C."/>
            <person name="Melville S.E."/>
            <person name="Hoek M."/>
            <person name="Navarro M."/>
            <person name="Cross G.A.M."/>
            <person name="El-Sayed N."/>
            <person name="Berberof M."/>
            <person name="Rudenko G."/>
            <person name="Borst P."/>
            <person name="de Jong P."/>
        </authorList>
    </citation>
    <scope>NUCLEOTIDE SEQUENCE</scope>
    <source>
        <strain evidence="1">427</strain>
    </source>
</reference>
<accession>Q8WPQ4</accession>